<evidence type="ECO:0000313" key="2">
    <source>
        <dbReference type="EMBL" id="ORY58141.1"/>
    </source>
</evidence>
<sequence>MTLPTVSSAPSSPTSSFASKPSRSQDNQPVGFPDYSLWTSERWARYPGLLNGHDSKAERKWWWKHGYRLKDPNKSKTHGIYWVSSRHQAGTQRTLDSMVEVNQPQQQALHSRQLYNNVIFQEADLPHSESMIHLLLAEYRRAVTPVRLLLRTARGMIHIT</sequence>
<accession>A0A1Y2DFT6</accession>
<dbReference type="InParanoid" id="A0A1Y2DFT6"/>
<dbReference type="EMBL" id="MCFJ01000017">
    <property type="protein sequence ID" value="ORY58141.1"/>
    <property type="molecule type" value="Genomic_DNA"/>
</dbReference>
<keyword evidence="3" id="KW-1185">Reference proteome</keyword>
<dbReference type="RefSeq" id="XP_040711176.1">
    <property type="nucleotide sequence ID" value="XM_040861207.1"/>
</dbReference>
<evidence type="ECO:0000256" key="1">
    <source>
        <dbReference type="SAM" id="MobiDB-lite"/>
    </source>
</evidence>
<dbReference type="OrthoDB" id="4987009at2759"/>
<evidence type="ECO:0000313" key="3">
    <source>
        <dbReference type="Proteomes" id="UP000193689"/>
    </source>
</evidence>
<dbReference type="GeneID" id="63777419"/>
<reference evidence="2 3" key="1">
    <citation type="submission" date="2016-07" db="EMBL/GenBank/DDBJ databases">
        <title>Pervasive Adenine N6-methylation of Active Genes in Fungi.</title>
        <authorList>
            <consortium name="DOE Joint Genome Institute"/>
            <person name="Mondo S.J."/>
            <person name="Dannebaum R.O."/>
            <person name="Kuo R.C."/>
            <person name="Labutti K."/>
            <person name="Haridas S."/>
            <person name="Kuo A."/>
            <person name="Salamov A."/>
            <person name="Ahrendt S.R."/>
            <person name="Lipzen A."/>
            <person name="Sullivan W."/>
            <person name="Andreopoulos W.B."/>
            <person name="Clum A."/>
            <person name="Lindquist E."/>
            <person name="Daum C."/>
            <person name="Ramamoorthy G.K."/>
            <person name="Gryganskyi A."/>
            <person name="Culley D."/>
            <person name="Magnuson J.K."/>
            <person name="James T.Y."/>
            <person name="O'Malley M.A."/>
            <person name="Stajich J.E."/>
            <person name="Spatafora J.W."/>
            <person name="Visel A."/>
            <person name="Grigoriev I.V."/>
        </authorList>
    </citation>
    <scope>NUCLEOTIDE SEQUENCE [LARGE SCALE GENOMIC DNA]</scope>
    <source>
        <strain evidence="2 3">CBS 129021</strain>
    </source>
</reference>
<name>A0A1Y2DFT6_9PEZI</name>
<feature type="non-terminal residue" evidence="2">
    <location>
        <position position="160"/>
    </location>
</feature>
<dbReference type="AlphaFoldDB" id="A0A1Y2DFT6"/>
<comment type="caution">
    <text evidence="2">The sequence shown here is derived from an EMBL/GenBank/DDBJ whole genome shotgun (WGS) entry which is preliminary data.</text>
</comment>
<dbReference type="Proteomes" id="UP000193689">
    <property type="component" value="Unassembled WGS sequence"/>
</dbReference>
<organism evidence="2 3">
    <name type="scientific">Pseudomassariella vexata</name>
    <dbReference type="NCBI Taxonomy" id="1141098"/>
    <lineage>
        <taxon>Eukaryota</taxon>
        <taxon>Fungi</taxon>
        <taxon>Dikarya</taxon>
        <taxon>Ascomycota</taxon>
        <taxon>Pezizomycotina</taxon>
        <taxon>Sordariomycetes</taxon>
        <taxon>Xylariomycetidae</taxon>
        <taxon>Amphisphaeriales</taxon>
        <taxon>Pseudomassariaceae</taxon>
        <taxon>Pseudomassariella</taxon>
    </lineage>
</organism>
<feature type="compositionally biased region" description="Low complexity" evidence="1">
    <location>
        <begin position="1"/>
        <end position="24"/>
    </location>
</feature>
<feature type="region of interest" description="Disordered" evidence="1">
    <location>
        <begin position="1"/>
        <end position="31"/>
    </location>
</feature>
<gene>
    <name evidence="2" type="ORF">BCR38DRAFT_448204</name>
</gene>
<proteinExistence type="predicted"/>
<protein>
    <submittedName>
        <fullName evidence="2">Uncharacterized protein</fullName>
    </submittedName>
</protein>